<dbReference type="EMBL" id="QURN01000003">
    <property type="protein sequence ID" value="RFC68759.1"/>
    <property type="molecule type" value="Genomic_DNA"/>
</dbReference>
<accession>A0A371XHR3</accession>
<gene>
    <name evidence="1" type="ORF">DY251_03740</name>
</gene>
<evidence type="ECO:0000313" key="2">
    <source>
        <dbReference type="Proteomes" id="UP000262379"/>
    </source>
</evidence>
<sequence length="111" mass="12501">MTTLNIDPGAFREELSLQECQTVYDALGGYTENWNETAKLFAKIEPVKAFSSFAADQTVETVTHEITMRWQAGIQSGMRLVKDNRIFEIRTVYDPDESGRYLLCGVSEKGA</sequence>
<dbReference type="Pfam" id="PF05521">
    <property type="entry name" value="Phage_HCP"/>
    <property type="match status" value="1"/>
</dbReference>
<name>A0A371XHR3_9HYPH</name>
<keyword evidence="2" id="KW-1185">Reference proteome</keyword>
<evidence type="ECO:0000313" key="1">
    <source>
        <dbReference type="EMBL" id="RFC68759.1"/>
    </source>
</evidence>
<dbReference type="InterPro" id="IPR038666">
    <property type="entry name" value="SSP1_head-tail_sf"/>
</dbReference>
<proteinExistence type="predicted"/>
<dbReference type="Proteomes" id="UP000262379">
    <property type="component" value="Unassembled WGS sequence"/>
</dbReference>
<protein>
    <submittedName>
        <fullName evidence="1">Head-tail adaptor protein</fullName>
    </submittedName>
</protein>
<dbReference type="InterPro" id="IPR008767">
    <property type="entry name" value="Phage_SPP1_head-tail_adaptor"/>
</dbReference>
<organism evidence="1 2">
    <name type="scientific">Mesorhizobium denitrificans</name>
    <dbReference type="NCBI Taxonomy" id="2294114"/>
    <lineage>
        <taxon>Bacteria</taxon>
        <taxon>Pseudomonadati</taxon>
        <taxon>Pseudomonadota</taxon>
        <taxon>Alphaproteobacteria</taxon>
        <taxon>Hyphomicrobiales</taxon>
        <taxon>Phyllobacteriaceae</taxon>
        <taxon>Mesorhizobium</taxon>
    </lineage>
</organism>
<dbReference type="Gene3D" id="2.40.10.270">
    <property type="entry name" value="Bacteriophage SPP1 head-tail adaptor protein"/>
    <property type="match status" value="1"/>
</dbReference>
<dbReference type="NCBIfam" id="TIGR01563">
    <property type="entry name" value="gp16_SPP1"/>
    <property type="match status" value="1"/>
</dbReference>
<comment type="caution">
    <text evidence="1">The sequence shown here is derived from an EMBL/GenBank/DDBJ whole genome shotgun (WGS) entry which is preliminary data.</text>
</comment>
<reference evidence="2" key="1">
    <citation type="submission" date="2018-08" db="EMBL/GenBank/DDBJ databases">
        <authorList>
            <person name="Im W.T."/>
        </authorList>
    </citation>
    <scope>NUCLEOTIDE SEQUENCE [LARGE SCALE GENOMIC DNA]</scope>
    <source>
        <strain evidence="2">LA-28</strain>
    </source>
</reference>
<dbReference type="AlphaFoldDB" id="A0A371XHR3"/>
<dbReference type="RefSeq" id="WP_116622527.1">
    <property type="nucleotide sequence ID" value="NZ_QURN01000003.1"/>
</dbReference>